<feature type="repeat" description="ANK" evidence="3">
    <location>
        <begin position="763"/>
        <end position="795"/>
    </location>
</feature>
<feature type="repeat" description="ANK" evidence="3">
    <location>
        <begin position="830"/>
        <end position="862"/>
    </location>
</feature>
<dbReference type="Proteomes" id="UP000509510">
    <property type="component" value="Chromosome III"/>
</dbReference>
<evidence type="ECO:0000259" key="5">
    <source>
        <dbReference type="Pfam" id="PF24883"/>
    </source>
</evidence>
<proteinExistence type="predicted"/>
<evidence type="ECO:0000256" key="3">
    <source>
        <dbReference type="PROSITE-ProRule" id="PRU00023"/>
    </source>
</evidence>
<feature type="repeat" description="ANK" evidence="3">
    <location>
        <begin position="1030"/>
        <end position="1062"/>
    </location>
</feature>
<dbReference type="PROSITE" id="PS50088">
    <property type="entry name" value="ANK_REPEAT"/>
    <property type="match status" value="10"/>
</dbReference>
<dbReference type="KEGG" id="trg:TRUGW13939_06740"/>
<feature type="repeat" description="ANK" evidence="3">
    <location>
        <begin position="664"/>
        <end position="696"/>
    </location>
</feature>
<organism evidence="6 7">
    <name type="scientific">Talaromyces rugulosus</name>
    <name type="common">Penicillium rugulosum</name>
    <dbReference type="NCBI Taxonomy" id="121627"/>
    <lineage>
        <taxon>Eukaryota</taxon>
        <taxon>Fungi</taxon>
        <taxon>Dikarya</taxon>
        <taxon>Ascomycota</taxon>
        <taxon>Pezizomycotina</taxon>
        <taxon>Eurotiomycetes</taxon>
        <taxon>Eurotiomycetidae</taxon>
        <taxon>Eurotiales</taxon>
        <taxon>Trichocomaceae</taxon>
        <taxon>Talaromyces</taxon>
        <taxon>Talaromyces sect. Islandici</taxon>
    </lineage>
</organism>
<dbReference type="SUPFAM" id="SSF48403">
    <property type="entry name" value="Ankyrin repeat"/>
    <property type="match status" value="1"/>
</dbReference>
<accession>A0A7H8R3Z1</accession>
<dbReference type="Pfam" id="PF24883">
    <property type="entry name" value="NPHP3_N"/>
    <property type="match status" value="1"/>
</dbReference>
<dbReference type="Pfam" id="PF13637">
    <property type="entry name" value="Ank_4"/>
    <property type="match status" value="2"/>
</dbReference>
<dbReference type="SMART" id="SM00248">
    <property type="entry name" value="ANK"/>
    <property type="match status" value="14"/>
</dbReference>
<dbReference type="PANTHER" id="PTHR24171">
    <property type="entry name" value="ANKYRIN REPEAT DOMAIN-CONTAINING PROTEIN 39-RELATED"/>
    <property type="match status" value="1"/>
</dbReference>
<feature type="domain" description="GPI inositol-deacylase winged helix" evidence="4">
    <location>
        <begin position="487"/>
        <end position="562"/>
    </location>
</feature>
<gene>
    <name evidence="6" type="ORF">TRUGW13939_06740</name>
</gene>
<feature type="repeat" description="ANK" evidence="3">
    <location>
        <begin position="896"/>
        <end position="928"/>
    </location>
</feature>
<dbReference type="Gene3D" id="1.25.40.20">
    <property type="entry name" value="Ankyrin repeat-containing domain"/>
    <property type="match status" value="2"/>
</dbReference>
<evidence type="ECO:0000256" key="1">
    <source>
        <dbReference type="ARBA" id="ARBA00022737"/>
    </source>
</evidence>
<feature type="repeat" description="ANK" evidence="3">
    <location>
        <begin position="697"/>
        <end position="729"/>
    </location>
</feature>
<feature type="repeat" description="ANK" evidence="3">
    <location>
        <begin position="863"/>
        <end position="895"/>
    </location>
</feature>
<dbReference type="Pfam" id="PF22939">
    <property type="entry name" value="WHD_GPIID"/>
    <property type="match status" value="1"/>
</dbReference>
<dbReference type="InterPro" id="IPR054471">
    <property type="entry name" value="GPIID_WHD"/>
</dbReference>
<dbReference type="PRINTS" id="PR01415">
    <property type="entry name" value="ANKYRIN"/>
</dbReference>
<protein>
    <submittedName>
        <fullName evidence="6">Uncharacterized protein</fullName>
    </submittedName>
</protein>
<evidence type="ECO:0000313" key="7">
    <source>
        <dbReference type="Proteomes" id="UP000509510"/>
    </source>
</evidence>
<dbReference type="Pfam" id="PF12796">
    <property type="entry name" value="Ank_2"/>
    <property type="match status" value="3"/>
</dbReference>
<sequence length="1094" mass="120608">MAEIGLAASVVAIIQLTASCLKLSRKWIGPSEFSSSELTTLTTALYDFNGAIKTFQTHLEIHEDNEARLVSLEYLESALSRCSQALDIIKQFIERGGRINRVVLGPKFDRKLKSSLTVLQGAKELFMLAVQADQQSILLGVDRYIRNVAEDSRDILAVTQHNEVQLVEVRKAQTDQASSRERQAVLDWLSRLDHAFVQSDYFNRRHQGTWQWFLESATFTEWLDTGSKTLLCLGIPGVGKTILMSTIVHHLQEQYRSDASVKLAYVYLNYGRQDEQSLEQLLASLLQQACWRESQLPDTVKSLYDHHKENKTRPSVDELTTALQLVMTSHCRVFILVDALDECQTADGSQSTFLKILTKIQQSSTASVFLTSRIVPDDMHEFSDVKSVDICANRSDMQEYLNGQMFRLPRVVRQNPELQEQVKTEILGASDGLFLLAQLHLDSLVGKKSVKSVKATLHSLAKGSGLYDNAYNMTLVRLRGQDADSVELARQALSWLVSAKRPLTTAELQHALAVEQGTGELDEENLNSIEDIVSVCTGLITVDKDSDVVRLVHRTAHQYLQSIRQDWFPRADRDIAITCLTYLSFPIFESGACSTDDQLEERLVEYPLHSYAAHNWAYHARKDDIPTKLVLGFLRSNALVRAANQATNFDTSRWRPGYSQRIPKQVTGLHLAARFGMKEIMESLLTHEGDVDLGDGQGRTPLSYACGLGQTESVKLLLAKGANAVSTDKDGTTPLHYAANNGCIDVVLALLANGAQVDSKGHLLRTALHDAAARGKTRIVKVLLGKDADSEAMDIWGWTPLIHGAVKGHENTVKVLLTAAVSLDAKSQGNGRTALSYAAGQGHSRIVRLLLDGGAGVDIKDDKGRTPLTYAAEGGHVASVEILLRFGAETDTASATGRTPLSYSTHAKSPDVAKMLLLNGAGVDSKDINEDTPLCWAAMQGNEETLRYLIAQGAAVSTSCNDGRTLLSYAATNGHDHIVKVLCQEFRLDPDQADAWDQTPLLRAAREGHFKVVEELIRKTAKLDIEDNIFGQTALSHAAQWGYTSVVQLLVENGANPLSEDMFGQTPLDYATTYEQSAVIELLQQRMGEATPLS</sequence>
<dbReference type="Gene3D" id="3.40.50.300">
    <property type="entry name" value="P-loop containing nucleotide triphosphate hydrolases"/>
    <property type="match status" value="1"/>
</dbReference>
<keyword evidence="7" id="KW-1185">Reference proteome</keyword>
<dbReference type="PANTHER" id="PTHR24171:SF9">
    <property type="entry name" value="ANKYRIN REPEAT DOMAIN-CONTAINING PROTEIN 39"/>
    <property type="match status" value="1"/>
</dbReference>
<feature type="domain" description="Nephrocystin 3-like N-terminal" evidence="5">
    <location>
        <begin position="208"/>
        <end position="373"/>
    </location>
</feature>
<dbReference type="GeneID" id="55994234"/>
<dbReference type="OrthoDB" id="4221929at2759"/>
<feature type="repeat" description="ANK" evidence="3">
    <location>
        <begin position="929"/>
        <end position="961"/>
    </location>
</feature>
<keyword evidence="1" id="KW-0677">Repeat</keyword>
<dbReference type="InterPro" id="IPR027417">
    <property type="entry name" value="P-loop_NTPase"/>
</dbReference>
<dbReference type="InterPro" id="IPR036770">
    <property type="entry name" value="Ankyrin_rpt-contain_sf"/>
</dbReference>
<dbReference type="InterPro" id="IPR002110">
    <property type="entry name" value="Ankyrin_rpt"/>
</dbReference>
<evidence type="ECO:0000259" key="4">
    <source>
        <dbReference type="Pfam" id="PF22939"/>
    </source>
</evidence>
<dbReference type="SUPFAM" id="SSF52540">
    <property type="entry name" value="P-loop containing nucleoside triphosphate hydrolases"/>
    <property type="match status" value="1"/>
</dbReference>
<dbReference type="InterPro" id="IPR056884">
    <property type="entry name" value="NPHP3-like_N"/>
</dbReference>
<dbReference type="AlphaFoldDB" id="A0A7H8R3Z1"/>
<dbReference type="RefSeq" id="XP_035345781.1">
    <property type="nucleotide sequence ID" value="XM_035489888.1"/>
</dbReference>
<feature type="repeat" description="ANK" evidence="3">
    <location>
        <begin position="996"/>
        <end position="1028"/>
    </location>
</feature>
<keyword evidence="2 3" id="KW-0040">ANK repeat</keyword>
<feature type="repeat" description="ANK" evidence="3">
    <location>
        <begin position="730"/>
        <end position="762"/>
    </location>
</feature>
<name>A0A7H8R3Z1_TALRU</name>
<reference evidence="7" key="1">
    <citation type="submission" date="2020-06" db="EMBL/GenBank/DDBJ databases">
        <title>A chromosome-scale genome assembly of Talaromyces rugulosus W13939.</title>
        <authorList>
            <person name="Wang B."/>
            <person name="Guo L."/>
            <person name="Ye K."/>
            <person name="Wang L."/>
        </authorList>
    </citation>
    <scope>NUCLEOTIDE SEQUENCE [LARGE SCALE GENOMIC DNA]</scope>
    <source>
        <strain evidence="7">W13939</strain>
    </source>
</reference>
<dbReference type="PROSITE" id="PS50297">
    <property type="entry name" value="ANK_REP_REGION"/>
    <property type="match status" value="9"/>
</dbReference>
<dbReference type="EMBL" id="CP055900">
    <property type="protein sequence ID" value="QKX59603.1"/>
    <property type="molecule type" value="Genomic_DNA"/>
</dbReference>
<evidence type="ECO:0000256" key="2">
    <source>
        <dbReference type="ARBA" id="ARBA00023043"/>
    </source>
</evidence>
<evidence type="ECO:0000313" key="6">
    <source>
        <dbReference type="EMBL" id="QKX59603.1"/>
    </source>
</evidence>